<feature type="coiled-coil region" evidence="1">
    <location>
        <begin position="101"/>
        <end position="128"/>
    </location>
</feature>
<dbReference type="AlphaFoldDB" id="A0A081AA38"/>
<comment type="caution">
    <text evidence="4">The sequence shown here is derived from an EMBL/GenBank/DDBJ whole genome shotgun (WGS) entry which is preliminary data.</text>
</comment>
<reference evidence="4 5" key="1">
    <citation type="submission" date="2013-11" db="EMBL/GenBank/DDBJ databases">
        <title>The Genome Sequence of Phytophthora parasitica P1976.</title>
        <authorList>
            <consortium name="The Broad Institute Genomics Platform"/>
            <person name="Russ C."/>
            <person name="Tyler B."/>
            <person name="Panabieres F."/>
            <person name="Shan W."/>
            <person name="Tripathy S."/>
            <person name="Grunwald N."/>
            <person name="Machado M."/>
            <person name="Johnson C.S."/>
            <person name="Walker B."/>
            <person name="Young S."/>
            <person name="Zeng Q."/>
            <person name="Gargeya S."/>
            <person name="Fitzgerald M."/>
            <person name="Haas B."/>
            <person name="Abouelleil A."/>
            <person name="Allen A.W."/>
            <person name="Alvarado L."/>
            <person name="Arachchi H.M."/>
            <person name="Berlin A.M."/>
            <person name="Chapman S.B."/>
            <person name="Gainer-Dewar J."/>
            <person name="Goldberg J."/>
            <person name="Griggs A."/>
            <person name="Gujja S."/>
            <person name="Hansen M."/>
            <person name="Howarth C."/>
            <person name="Imamovic A."/>
            <person name="Ireland A."/>
            <person name="Larimer J."/>
            <person name="McCowan C."/>
            <person name="Murphy C."/>
            <person name="Pearson M."/>
            <person name="Poon T.W."/>
            <person name="Priest M."/>
            <person name="Roberts A."/>
            <person name="Saif S."/>
            <person name="Shea T."/>
            <person name="Sisk P."/>
            <person name="Sykes S."/>
            <person name="Wortman J."/>
            <person name="Nusbaum C."/>
            <person name="Birren B."/>
        </authorList>
    </citation>
    <scope>NUCLEOTIDE SEQUENCE [LARGE SCALE GENOMIC DNA]</scope>
    <source>
        <strain evidence="4 5">P1976</strain>
    </source>
</reference>
<evidence type="ECO:0000313" key="5">
    <source>
        <dbReference type="Proteomes" id="UP000028582"/>
    </source>
</evidence>
<feature type="compositionally biased region" description="Polar residues" evidence="2">
    <location>
        <begin position="347"/>
        <end position="382"/>
    </location>
</feature>
<sequence length="427" mass="49191">MSSRSSKFGTINYSVDEMRRLNVKVRAVLPLAGEDWLCVAYQFNHQRPEAVPYREVESLKRKFKKMYCTRGKSLPDYVMEAKELRRLISQRLDKATAKETKTEAEQGARDLTLKLRQMEDEYHRTLEEKGTEAAEAVALQEQEFQVATSTSGVIAMLRKRVERKRCLVEEQVLNENTRVRRERKRRKMEQVLQSIQQEHCGREVAKNGSAAVTEADTEVLETGNLPLDCRQSRQKVLSALSSDTSAVPPLSASPHPTNQPSSTQDTSLCMMELLLQFMTAQQRENAQRLEVERARREQERREREARRQQQELQRQREHRELMLAMGALMGDRFPDSLKHYLNREEQQQQSGTPTPQNTNLENSASRNRSTEQRSSLSTSPMTTDPRRTKMSDSVEESCVKTRVEHQTGVLVDKFNDAVTRCEGTDKV</sequence>
<feature type="coiled-coil region" evidence="1">
    <location>
        <begin position="279"/>
        <end position="318"/>
    </location>
</feature>
<feature type="domain" description="DUF6818" evidence="3">
    <location>
        <begin position="30"/>
        <end position="97"/>
    </location>
</feature>
<name>A0A081AA38_PHYNI</name>
<dbReference type="Pfam" id="PF20681">
    <property type="entry name" value="DUF6818"/>
    <property type="match status" value="1"/>
</dbReference>
<feature type="compositionally biased region" description="Polar residues" evidence="2">
    <location>
        <begin position="254"/>
        <end position="264"/>
    </location>
</feature>
<evidence type="ECO:0000256" key="1">
    <source>
        <dbReference type="SAM" id="Coils"/>
    </source>
</evidence>
<protein>
    <recommendedName>
        <fullName evidence="3">DUF6818 domain-containing protein</fullName>
    </recommendedName>
</protein>
<dbReference type="OrthoDB" id="111442at2759"/>
<feature type="region of interest" description="Disordered" evidence="2">
    <location>
        <begin position="344"/>
        <end position="399"/>
    </location>
</feature>
<organism evidence="4 5">
    <name type="scientific">Phytophthora nicotianae P1976</name>
    <dbReference type="NCBI Taxonomy" id="1317066"/>
    <lineage>
        <taxon>Eukaryota</taxon>
        <taxon>Sar</taxon>
        <taxon>Stramenopiles</taxon>
        <taxon>Oomycota</taxon>
        <taxon>Peronosporomycetes</taxon>
        <taxon>Peronosporales</taxon>
        <taxon>Peronosporaceae</taxon>
        <taxon>Phytophthora</taxon>
    </lineage>
</organism>
<accession>A0A081AA38</accession>
<keyword evidence="1" id="KW-0175">Coiled coil</keyword>
<evidence type="ECO:0000313" key="4">
    <source>
        <dbReference type="EMBL" id="ETO75749.1"/>
    </source>
</evidence>
<feature type="compositionally biased region" description="Basic and acidic residues" evidence="2">
    <location>
        <begin position="384"/>
        <end position="399"/>
    </location>
</feature>
<evidence type="ECO:0000259" key="3">
    <source>
        <dbReference type="Pfam" id="PF20681"/>
    </source>
</evidence>
<dbReference type="EMBL" id="ANJA01001624">
    <property type="protein sequence ID" value="ETO75749.1"/>
    <property type="molecule type" value="Genomic_DNA"/>
</dbReference>
<evidence type="ECO:0000256" key="2">
    <source>
        <dbReference type="SAM" id="MobiDB-lite"/>
    </source>
</evidence>
<feature type="region of interest" description="Disordered" evidence="2">
    <location>
        <begin position="239"/>
        <end position="264"/>
    </location>
</feature>
<dbReference type="InterPro" id="IPR049203">
    <property type="entry name" value="DUF6818"/>
</dbReference>
<dbReference type="Proteomes" id="UP000028582">
    <property type="component" value="Unassembled WGS sequence"/>
</dbReference>
<proteinExistence type="predicted"/>
<gene>
    <name evidence="4" type="ORF">F444_08699</name>
</gene>